<accession>A0A1G7H8G1</accession>
<dbReference type="STRING" id="659014.SAMN04487996_10873"/>
<gene>
    <name evidence="1" type="ORF">SAMN04487996_10873</name>
</gene>
<keyword evidence="2" id="KW-1185">Reference proteome</keyword>
<evidence type="ECO:0000313" key="1">
    <source>
        <dbReference type="EMBL" id="SDE96698.1"/>
    </source>
</evidence>
<name>A0A1G7H8G1_9BACT</name>
<protein>
    <submittedName>
        <fullName evidence="1">Uncharacterized protein</fullName>
    </submittedName>
</protein>
<dbReference type="AlphaFoldDB" id="A0A1G7H8G1"/>
<dbReference type="Proteomes" id="UP000198748">
    <property type="component" value="Unassembled WGS sequence"/>
</dbReference>
<proteinExistence type="predicted"/>
<evidence type="ECO:0000313" key="2">
    <source>
        <dbReference type="Proteomes" id="UP000198748"/>
    </source>
</evidence>
<organism evidence="1 2">
    <name type="scientific">Dyadobacter soli</name>
    <dbReference type="NCBI Taxonomy" id="659014"/>
    <lineage>
        <taxon>Bacteria</taxon>
        <taxon>Pseudomonadati</taxon>
        <taxon>Bacteroidota</taxon>
        <taxon>Cytophagia</taxon>
        <taxon>Cytophagales</taxon>
        <taxon>Spirosomataceae</taxon>
        <taxon>Dyadobacter</taxon>
    </lineage>
</organism>
<sequence length="319" mass="35848">MNCLMIVTYPSILLRICILLSLLVAWSNTFAQLDVKHFDTLVLRSVTESDSANAEWRHILATRNNHSVDSTTQLLTTFTIGERNWFALIASRQVAWELMLDSLARPFEANLPSKVTIIVGSHGVDDAFTFDGSTIGFDASILEKNYGNANSAENTERIDRLFAHEMTHLFHKAWVKSEHMELRTFKDSVLWECIYEGLGTYRSLSSKWLPQEDSLPAVTEVVLDALLPEFLANIEKVCNAGNLTVTQKADITRNLSRGTISKKWGAFTVAIWIARFVGEDEGKLKLVVESGINSPILLAIRNIPFNSPYKPLLMECLAR</sequence>
<reference evidence="2" key="1">
    <citation type="submission" date="2016-10" db="EMBL/GenBank/DDBJ databases">
        <authorList>
            <person name="Varghese N."/>
            <person name="Submissions S."/>
        </authorList>
    </citation>
    <scope>NUCLEOTIDE SEQUENCE [LARGE SCALE GENOMIC DNA]</scope>
    <source>
        <strain evidence="2">DSM 25329</strain>
    </source>
</reference>
<dbReference type="EMBL" id="FNAN01000008">
    <property type="protein sequence ID" value="SDE96698.1"/>
    <property type="molecule type" value="Genomic_DNA"/>
</dbReference>